<accession>A0A8S5S5A8</accession>
<sequence length="130" mass="14732">MKGEQKRQIIALRRDGAGYGSIACQLGLSINTVKSFCRRKGLAAPPTESVCEQCGSSIEQATGRKRKRFCSDACRNKWWNCHLELVKQKAVYTFTCPTCGKEFTVYGNNHRKFCSHACYIAYRFRGVRHG</sequence>
<reference evidence="1" key="1">
    <citation type="journal article" date="2021" name="Proc. Natl. Acad. Sci. U.S.A.">
        <title>A Catalog of Tens of Thousands of Viruses from Human Metagenomes Reveals Hidden Associations with Chronic Diseases.</title>
        <authorList>
            <person name="Tisza M.J."/>
            <person name="Buck C.B."/>
        </authorList>
    </citation>
    <scope>NUCLEOTIDE SEQUENCE</scope>
    <source>
        <strain evidence="1">Ctm7X10</strain>
    </source>
</reference>
<protein>
    <submittedName>
        <fullName evidence="1">DNA gyrase subunit A</fullName>
    </submittedName>
</protein>
<organism evidence="1">
    <name type="scientific">Siphoviridae sp. ctm7X10</name>
    <dbReference type="NCBI Taxonomy" id="2827929"/>
    <lineage>
        <taxon>Viruses</taxon>
        <taxon>Duplodnaviria</taxon>
        <taxon>Heunggongvirae</taxon>
        <taxon>Uroviricota</taxon>
        <taxon>Caudoviricetes</taxon>
    </lineage>
</organism>
<name>A0A8S5S5A8_9CAUD</name>
<proteinExistence type="predicted"/>
<evidence type="ECO:0000313" key="1">
    <source>
        <dbReference type="EMBL" id="DAF46112.1"/>
    </source>
</evidence>
<dbReference type="EMBL" id="BK032530">
    <property type="protein sequence ID" value="DAF46112.1"/>
    <property type="molecule type" value="Genomic_DNA"/>
</dbReference>